<dbReference type="Gene3D" id="2.40.40.10">
    <property type="entry name" value="RlpA-like domain"/>
    <property type="match status" value="1"/>
</dbReference>
<dbReference type="PROSITE" id="PS50842">
    <property type="entry name" value="EXPANSIN_EG45"/>
    <property type="match status" value="1"/>
</dbReference>
<reference evidence="3 4" key="1">
    <citation type="journal article" date="2018" name="Evol. Lett.">
        <title>Horizontal gene cluster transfer increased hallucinogenic mushroom diversity.</title>
        <authorList>
            <person name="Reynolds H.T."/>
            <person name="Vijayakumar V."/>
            <person name="Gluck-Thaler E."/>
            <person name="Korotkin H.B."/>
            <person name="Matheny P.B."/>
            <person name="Slot J.C."/>
        </authorList>
    </citation>
    <scope>NUCLEOTIDE SEQUENCE [LARGE SCALE GENOMIC DNA]</scope>
    <source>
        <strain evidence="3 4">SRW20</strain>
    </source>
</reference>
<dbReference type="Proteomes" id="UP000284706">
    <property type="component" value="Unassembled WGS sequence"/>
</dbReference>
<comment type="caution">
    <text evidence="3">The sequence shown here is derived from an EMBL/GenBank/DDBJ whole genome shotgun (WGS) entry which is preliminary data.</text>
</comment>
<evidence type="ECO:0000259" key="2">
    <source>
        <dbReference type="PROSITE" id="PS50842"/>
    </source>
</evidence>
<dbReference type="OrthoDB" id="5823761at2759"/>
<sequence>MFCLLFLSLLCTFSSVLSQWIDYPDDGLATLTHYTLPSGYIASCGCTSASTNYPTAALSQMAYGSSTSYGTFQSVNIAVRLSYDTSGPACGRCFNLTLLNPVIATPPFHPSVTKSIVVKVTDLCPLSETGWCSGTTSKPNSAGAYLNFDLAYPSQAVPNDFFPSDEALYGYTDFGVWNITYQSVPCLDDWAGSRNLAALGSVQDLGLGACCPADPSPGNASSICPSFSEQNGIPCVPDFFPQRINLILRL</sequence>
<keyword evidence="1" id="KW-0732">Signal</keyword>
<feature type="chain" id="PRO_5019166972" description="Expansin-like EG45 domain-containing protein" evidence="1">
    <location>
        <begin position="19"/>
        <end position="250"/>
    </location>
</feature>
<dbReference type="InterPro" id="IPR007112">
    <property type="entry name" value="Expansin/allergen_DPBB_dom"/>
</dbReference>
<evidence type="ECO:0000256" key="1">
    <source>
        <dbReference type="SAM" id="SignalP"/>
    </source>
</evidence>
<protein>
    <recommendedName>
        <fullName evidence="2">Expansin-like EG45 domain-containing protein</fullName>
    </recommendedName>
</protein>
<evidence type="ECO:0000313" key="3">
    <source>
        <dbReference type="EMBL" id="PPR05820.1"/>
    </source>
</evidence>
<dbReference type="AlphaFoldDB" id="A0A409YS47"/>
<dbReference type="Pfam" id="PF22514">
    <property type="entry name" value="EXPB1_D1"/>
    <property type="match status" value="1"/>
</dbReference>
<dbReference type="InParanoid" id="A0A409YS47"/>
<evidence type="ECO:0000313" key="4">
    <source>
        <dbReference type="Proteomes" id="UP000284706"/>
    </source>
</evidence>
<feature type="signal peptide" evidence="1">
    <location>
        <begin position="1"/>
        <end position="18"/>
    </location>
</feature>
<proteinExistence type="predicted"/>
<dbReference type="CDD" id="cd22278">
    <property type="entry name" value="DPBB_GH45_endoglucanase"/>
    <property type="match status" value="1"/>
</dbReference>
<feature type="domain" description="Expansin-like EG45" evidence="2">
    <location>
        <begin position="58"/>
        <end position="186"/>
    </location>
</feature>
<dbReference type="EMBL" id="NHYE01000423">
    <property type="protein sequence ID" value="PPR05820.1"/>
    <property type="molecule type" value="Genomic_DNA"/>
</dbReference>
<keyword evidence="4" id="KW-1185">Reference proteome</keyword>
<gene>
    <name evidence="3" type="ORF">CVT26_010100</name>
</gene>
<organism evidence="3 4">
    <name type="scientific">Gymnopilus dilepis</name>
    <dbReference type="NCBI Taxonomy" id="231916"/>
    <lineage>
        <taxon>Eukaryota</taxon>
        <taxon>Fungi</taxon>
        <taxon>Dikarya</taxon>
        <taxon>Basidiomycota</taxon>
        <taxon>Agaricomycotina</taxon>
        <taxon>Agaricomycetes</taxon>
        <taxon>Agaricomycetidae</taxon>
        <taxon>Agaricales</taxon>
        <taxon>Agaricineae</taxon>
        <taxon>Hymenogastraceae</taxon>
        <taxon>Gymnopilus</taxon>
    </lineage>
</organism>
<accession>A0A409YS47</accession>
<dbReference type="SUPFAM" id="SSF50685">
    <property type="entry name" value="Barwin-like endoglucanases"/>
    <property type="match status" value="1"/>
</dbReference>
<dbReference type="InterPro" id="IPR036908">
    <property type="entry name" value="RlpA-like_sf"/>
</dbReference>
<name>A0A409YS47_9AGAR</name>